<dbReference type="PANTHER" id="PTHR11220">
    <property type="entry name" value="HEME-BINDING PROTEIN-RELATED"/>
    <property type="match status" value="1"/>
</dbReference>
<dbReference type="OrthoDB" id="2156220at2"/>
<dbReference type="RefSeq" id="WP_100277047.1">
    <property type="nucleotide sequence ID" value="NZ_CP018799.1"/>
</dbReference>
<dbReference type="InterPro" id="IPR006917">
    <property type="entry name" value="SOUL_heme-bd"/>
</dbReference>
<protein>
    <submittedName>
        <fullName evidence="1">SOUL heme-binding protein</fullName>
    </submittedName>
</protein>
<dbReference type="SUPFAM" id="SSF55136">
    <property type="entry name" value="Probable bacterial effector-binding domain"/>
    <property type="match status" value="1"/>
</dbReference>
<dbReference type="AlphaFoldDB" id="A0A2K8KW83"/>
<evidence type="ECO:0000313" key="2">
    <source>
        <dbReference type="Proteomes" id="UP000231701"/>
    </source>
</evidence>
<reference evidence="1 2" key="1">
    <citation type="submission" date="2016-12" db="EMBL/GenBank/DDBJ databases">
        <title>Isolation and genomic insights into novel planktonic Zetaproteobacteria from stratified waters of the Chesapeake Bay.</title>
        <authorList>
            <person name="McAllister S.M."/>
            <person name="Kato S."/>
            <person name="Chan C.S."/>
            <person name="Chiu B.K."/>
            <person name="Field E.K."/>
        </authorList>
    </citation>
    <scope>NUCLEOTIDE SEQUENCE [LARGE SCALE GENOMIC DNA]</scope>
    <source>
        <strain evidence="1 2">CP-5</strain>
    </source>
</reference>
<dbReference type="Pfam" id="PF04832">
    <property type="entry name" value="SOUL"/>
    <property type="match status" value="1"/>
</dbReference>
<dbReference type="PANTHER" id="PTHR11220:SF58">
    <property type="entry name" value="SOUL HEME-BINDING FAMILY PROTEIN"/>
    <property type="match status" value="1"/>
</dbReference>
<dbReference type="KEGG" id="maes:Ga0123461_0692"/>
<dbReference type="Proteomes" id="UP000231701">
    <property type="component" value="Chromosome"/>
</dbReference>
<dbReference type="InterPro" id="IPR011256">
    <property type="entry name" value="Reg_factor_effector_dom_sf"/>
</dbReference>
<accession>A0A2K8KW83</accession>
<dbReference type="EMBL" id="CP018799">
    <property type="protein sequence ID" value="ATX79118.1"/>
    <property type="molecule type" value="Genomic_DNA"/>
</dbReference>
<keyword evidence="2" id="KW-1185">Reference proteome</keyword>
<proteinExistence type="predicted"/>
<evidence type="ECO:0000313" key="1">
    <source>
        <dbReference type="EMBL" id="ATX79118.1"/>
    </source>
</evidence>
<name>A0A2K8KW83_MARES</name>
<gene>
    <name evidence="1" type="ORF">Ga0123461_0692</name>
</gene>
<organism evidence="1 2">
    <name type="scientific">Mariprofundus aestuarium</name>
    <dbReference type="NCBI Taxonomy" id="1921086"/>
    <lineage>
        <taxon>Bacteria</taxon>
        <taxon>Pseudomonadati</taxon>
        <taxon>Pseudomonadota</taxon>
        <taxon>Candidatius Mariprofundia</taxon>
        <taxon>Mariprofundales</taxon>
        <taxon>Mariprofundaceae</taxon>
        <taxon>Mariprofundus</taxon>
    </lineage>
</organism>
<sequence length="208" mass="23609">MKKRIIWIVAVLLLISFALWGPIVSNVEQARYTVIETYGEIEIRDYAPMIVAETEVAGERKDAIGQGFRIIADYIFGNNRQSNKVAMTAPVMQQPSEKIAMTAPVMQMAENSAWKIRFVMPSSYTMATLPTPNNDKVRLRELPGKRFAVIKFSGTASQSNLKENSELLADFINRKNMIVLSEPAFSFFNPPWTLPFLRRNEVMVEISK</sequence>
<dbReference type="Gene3D" id="3.20.80.10">
    <property type="entry name" value="Regulatory factor, effector binding domain"/>
    <property type="match status" value="1"/>
</dbReference>